<dbReference type="InterPro" id="IPR013098">
    <property type="entry name" value="Ig_I-set"/>
</dbReference>
<dbReference type="FunFam" id="2.60.40.10:FF:000080">
    <property type="entry name" value="Myosin light chain kinase, smooth muscle"/>
    <property type="match status" value="1"/>
</dbReference>
<evidence type="ECO:0000313" key="5">
    <source>
        <dbReference type="EnsemblMetazoa" id="HelroP137829"/>
    </source>
</evidence>
<keyword evidence="2" id="KW-0393">Immunoglobulin domain</keyword>
<sequence length="86" mass="9662">PVFTKHLNDIEVEDSSNVTFSVSFDGLPQPSIAWYFNEELLKSSADFFIDTDQTLKESRLVIKELFPDDEGTYICKAVNLLGTAVT</sequence>
<evidence type="ECO:0000313" key="6">
    <source>
        <dbReference type="Proteomes" id="UP000015101"/>
    </source>
</evidence>
<accession>T1EIN8</accession>
<dbReference type="OrthoDB" id="504170at2759"/>
<dbReference type="SMART" id="SM00408">
    <property type="entry name" value="IGc2"/>
    <property type="match status" value="1"/>
</dbReference>
<reference evidence="4 6" key="2">
    <citation type="journal article" date="2013" name="Nature">
        <title>Insights into bilaterian evolution from three spiralian genomes.</title>
        <authorList>
            <person name="Simakov O."/>
            <person name="Marletaz F."/>
            <person name="Cho S.J."/>
            <person name="Edsinger-Gonzales E."/>
            <person name="Havlak P."/>
            <person name="Hellsten U."/>
            <person name="Kuo D.H."/>
            <person name="Larsson T."/>
            <person name="Lv J."/>
            <person name="Arendt D."/>
            <person name="Savage R."/>
            <person name="Osoegawa K."/>
            <person name="de Jong P."/>
            <person name="Grimwood J."/>
            <person name="Chapman J.A."/>
            <person name="Shapiro H."/>
            <person name="Aerts A."/>
            <person name="Otillar R.P."/>
            <person name="Terry A.Y."/>
            <person name="Boore J.L."/>
            <person name="Grigoriev I.V."/>
            <person name="Lindberg D.R."/>
            <person name="Seaver E.C."/>
            <person name="Weisblat D.A."/>
            <person name="Putnam N.H."/>
            <person name="Rokhsar D.S."/>
        </authorList>
    </citation>
    <scope>NUCLEOTIDE SEQUENCE</scope>
</reference>
<dbReference type="Proteomes" id="UP000015101">
    <property type="component" value="Unassembled WGS sequence"/>
</dbReference>
<evidence type="ECO:0000313" key="4">
    <source>
        <dbReference type="EMBL" id="ESO07593.1"/>
    </source>
</evidence>
<dbReference type="Pfam" id="PF07679">
    <property type="entry name" value="I-set"/>
    <property type="match status" value="1"/>
</dbReference>
<dbReference type="PROSITE" id="PS50835">
    <property type="entry name" value="IG_LIKE"/>
    <property type="match status" value="1"/>
</dbReference>
<name>T1EIN8_HELRO</name>
<dbReference type="OMA" id="IAWYFNE"/>
<organism evidence="5 6">
    <name type="scientific">Helobdella robusta</name>
    <name type="common">Californian leech</name>
    <dbReference type="NCBI Taxonomy" id="6412"/>
    <lineage>
        <taxon>Eukaryota</taxon>
        <taxon>Metazoa</taxon>
        <taxon>Spiralia</taxon>
        <taxon>Lophotrochozoa</taxon>
        <taxon>Annelida</taxon>
        <taxon>Clitellata</taxon>
        <taxon>Hirudinea</taxon>
        <taxon>Rhynchobdellida</taxon>
        <taxon>Glossiphoniidae</taxon>
        <taxon>Helobdella</taxon>
    </lineage>
</organism>
<evidence type="ECO:0000256" key="2">
    <source>
        <dbReference type="ARBA" id="ARBA00023319"/>
    </source>
</evidence>
<dbReference type="GeneID" id="20196438"/>
<dbReference type="InterPro" id="IPR003598">
    <property type="entry name" value="Ig_sub2"/>
</dbReference>
<dbReference type="InterPro" id="IPR036179">
    <property type="entry name" value="Ig-like_dom_sf"/>
</dbReference>
<dbReference type="EnsemblMetazoa" id="HelroT137829">
    <property type="protein sequence ID" value="HelroP137829"/>
    <property type="gene ID" value="HelroG137829"/>
</dbReference>
<evidence type="ECO:0000256" key="1">
    <source>
        <dbReference type="ARBA" id="ARBA00006692"/>
    </source>
</evidence>
<dbReference type="EMBL" id="AMQM01003481">
    <property type="status" value="NOT_ANNOTATED_CDS"/>
    <property type="molecule type" value="Genomic_DNA"/>
</dbReference>
<dbReference type="RefSeq" id="XP_009014204.1">
    <property type="nucleotide sequence ID" value="XM_009015956.1"/>
</dbReference>
<dbReference type="eggNOG" id="KOG0613">
    <property type="taxonomic scope" value="Eukaryota"/>
</dbReference>
<keyword evidence="6" id="KW-1185">Reference proteome</keyword>
<protein>
    <recommendedName>
        <fullName evidence="3">Ig-like domain-containing protein</fullName>
    </recommendedName>
</protein>
<feature type="domain" description="Ig-like" evidence="3">
    <location>
        <begin position="1"/>
        <end position="86"/>
    </location>
</feature>
<dbReference type="InParanoid" id="T1EIN8"/>
<dbReference type="AlphaFoldDB" id="T1EIN8"/>
<dbReference type="SUPFAM" id="SSF48726">
    <property type="entry name" value="Immunoglobulin"/>
    <property type="match status" value="1"/>
</dbReference>
<proteinExistence type="inferred from homology"/>
<dbReference type="InterPro" id="IPR013783">
    <property type="entry name" value="Ig-like_fold"/>
</dbReference>
<dbReference type="KEGG" id="hro:HELRODRAFT_137829"/>
<gene>
    <name evidence="5" type="primary">20196438</name>
    <name evidence="4" type="ORF">HELRODRAFT_137829</name>
</gene>
<comment type="similarity">
    <text evidence="1">Belongs to the protein kinase superfamily. CAMK Ser/Thr protein kinase family.</text>
</comment>
<reference evidence="5" key="3">
    <citation type="submission" date="2015-06" db="UniProtKB">
        <authorList>
            <consortium name="EnsemblMetazoa"/>
        </authorList>
    </citation>
    <scope>IDENTIFICATION</scope>
</reference>
<dbReference type="STRING" id="6412.T1EIN8"/>
<dbReference type="PANTHER" id="PTHR47633">
    <property type="entry name" value="IMMUNOGLOBULIN"/>
    <property type="match status" value="1"/>
</dbReference>
<evidence type="ECO:0000259" key="3">
    <source>
        <dbReference type="PROSITE" id="PS50835"/>
    </source>
</evidence>
<dbReference type="CTD" id="20196438"/>
<dbReference type="Gene3D" id="2.60.40.10">
    <property type="entry name" value="Immunoglobulins"/>
    <property type="match status" value="1"/>
</dbReference>
<dbReference type="InterPro" id="IPR007110">
    <property type="entry name" value="Ig-like_dom"/>
</dbReference>
<dbReference type="EMBL" id="KB096183">
    <property type="protein sequence ID" value="ESO07593.1"/>
    <property type="molecule type" value="Genomic_DNA"/>
</dbReference>
<dbReference type="HOGENOM" id="CLU_145026_1_0_1"/>
<dbReference type="PANTHER" id="PTHR47633:SF4">
    <property type="entry name" value="MYOPALLADIN ISOFORM X1"/>
    <property type="match status" value="1"/>
</dbReference>
<reference evidence="6" key="1">
    <citation type="submission" date="2012-12" db="EMBL/GenBank/DDBJ databases">
        <authorList>
            <person name="Hellsten U."/>
            <person name="Grimwood J."/>
            <person name="Chapman J.A."/>
            <person name="Shapiro H."/>
            <person name="Aerts A."/>
            <person name="Otillar R.P."/>
            <person name="Terry A.Y."/>
            <person name="Boore J.L."/>
            <person name="Simakov O."/>
            <person name="Marletaz F."/>
            <person name="Cho S.-J."/>
            <person name="Edsinger-Gonzales E."/>
            <person name="Havlak P."/>
            <person name="Kuo D.-H."/>
            <person name="Larsson T."/>
            <person name="Lv J."/>
            <person name="Arendt D."/>
            <person name="Savage R."/>
            <person name="Osoegawa K."/>
            <person name="de Jong P."/>
            <person name="Lindberg D.R."/>
            <person name="Seaver E.C."/>
            <person name="Weisblat D.A."/>
            <person name="Putnam N.H."/>
            <person name="Grigoriev I.V."/>
            <person name="Rokhsar D.S."/>
        </authorList>
    </citation>
    <scope>NUCLEOTIDE SEQUENCE</scope>
</reference>